<dbReference type="GO" id="GO:0006952">
    <property type="term" value="P:defense response"/>
    <property type="evidence" value="ECO:0007669"/>
    <property type="project" value="InterPro"/>
</dbReference>
<keyword evidence="4" id="KW-1185">Reference proteome</keyword>
<dbReference type="PANTHER" id="PTHR31338:SF16">
    <property type="entry name" value="POLYKETIDE CYCLASE_DEHYDRASE AND LIPID TRANSPORT SUPERFAMILY PROTEIN"/>
    <property type="match status" value="1"/>
</dbReference>
<dbReference type="OMA" id="GNIREWQ"/>
<dbReference type="EMBL" id="KQ484758">
    <property type="protein sequence ID" value="KYP33840.1"/>
    <property type="molecule type" value="Genomic_DNA"/>
</dbReference>
<gene>
    <name evidence="3" type="ORF">KK1_045276</name>
</gene>
<evidence type="ECO:0000259" key="2">
    <source>
        <dbReference type="SMART" id="SM01037"/>
    </source>
</evidence>
<dbReference type="SMART" id="SM01037">
    <property type="entry name" value="Bet_v_1"/>
    <property type="match status" value="1"/>
</dbReference>
<feature type="domain" description="Bet v I/Major latex protein" evidence="2">
    <location>
        <begin position="2"/>
        <end position="151"/>
    </location>
</feature>
<dbReference type="Proteomes" id="UP000075243">
    <property type="component" value="Unassembled WGS sequence"/>
</dbReference>
<dbReference type="AlphaFoldDB" id="A0A151QU83"/>
<sequence>MVLKGKVVTELEIRSPAVKFFNGYAKQLHNLSNIVDNIHDGQLHEGDWHDIGAVKSWTFTTEGKVVTFKESIEAIDDEKKTISFSISGEEITKDYKMFKLHLQVIDKEEGGAVTVWTIEYEKLHEDITPPYRFLDIITVTTKDIDAHVLKE</sequence>
<evidence type="ECO:0000256" key="1">
    <source>
        <dbReference type="ARBA" id="ARBA00038242"/>
    </source>
</evidence>
<protein>
    <submittedName>
        <fullName evidence="3">MLP-like protein 43</fullName>
    </submittedName>
</protein>
<dbReference type="CDD" id="cd07816">
    <property type="entry name" value="Bet_v1-like"/>
    <property type="match status" value="1"/>
</dbReference>
<dbReference type="InterPro" id="IPR000916">
    <property type="entry name" value="Bet_v_I/MLP"/>
</dbReference>
<evidence type="ECO:0000313" key="4">
    <source>
        <dbReference type="Proteomes" id="UP000075243"/>
    </source>
</evidence>
<comment type="similarity">
    <text evidence="1">Belongs to the MLP family.</text>
</comment>
<dbReference type="InterPro" id="IPR052006">
    <property type="entry name" value="MLP-like"/>
</dbReference>
<dbReference type="Gramene" id="C.cajan_42290.t">
    <property type="protein sequence ID" value="C.cajan_42290.t"/>
    <property type="gene ID" value="C.cajan_42290"/>
</dbReference>
<evidence type="ECO:0000313" key="3">
    <source>
        <dbReference type="EMBL" id="KYP33840.1"/>
    </source>
</evidence>
<dbReference type="Pfam" id="PF00407">
    <property type="entry name" value="Bet_v_1"/>
    <property type="match status" value="1"/>
</dbReference>
<dbReference type="Gene3D" id="3.30.530.20">
    <property type="match status" value="1"/>
</dbReference>
<dbReference type="STRING" id="3821.A0A151QU83"/>
<name>A0A151QU83_CAJCA</name>
<dbReference type="PANTHER" id="PTHR31338">
    <property type="entry name" value="POLYKETIDE CYCLASE/DEHYDRASE AND LIPID TRANSPORT SUPERFAMILY PROTEIN"/>
    <property type="match status" value="1"/>
</dbReference>
<accession>A0A151QU83</accession>
<dbReference type="OrthoDB" id="1072116at2759"/>
<proteinExistence type="inferred from homology"/>
<organism evidence="3 4">
    <name type="scientific">Cajanus cajan</name>
    <name type="common">Pigeon pea</name>
    <name type="synonym">Cajanus indicus</name>
    <dbReference type="NCBI Taxonomy" id="3821"/>
    <lineage>
        <taxon>Eukaryota</taxon>
        <taxon>Viridiplantae</taxon>
        <taxon>Streptophyta</taxon>
        <taxon>Embryophyta</taxon>
        <taxon>Tracheophyta</taxon>
        <taxon>Spermatophyta</taxon>
        <taxon>Magnoliopsida</taxon>
        <taxon>eudicotyledons</taxon>
        <taxon>Gunneridae</taxon>
        <taxon>Pentapetalae</taxon>
        <taxon>rosids</taxon>
        <taxon>fabids</taxon>
        <taxon>Fabales</taxon>
        <taxon>Fabaceae</taxon>
        <taxon>Papilionoideae</taxon>
        <taxon>50 kb inversion clade</taxon>
        <taxon>NPAAA clade</taxon>
        <taxon>indigoferoid/millettioid clade</taxon>
        <taxon>Phaseoleae</taxon>
        <taxon>Cajanus</taxon>
    </lineage>
</organism>
<dbReference type="InterPro" id="IPR023393">
    <property type="entry name" value="START-like_dom_sf"/>
</dbReference>
<dbReference type="SUPFAM" id="SSF55961">
    <property type="entry name" value="Bet v1-like"/>
    <property type="match status" value="1"/>
</dbReference>
<reference evidence="3" key="1">
    <citation type="journal article" date="2012" name="Nat. Biotechnol.">
        <title>Draft genome sequence of pigeonpea (Cajanus cajan), an orphan legume crop of resource-poor farmers.</title>
        <authorList>
            <person name="Varshney R.K."/>
            <person name="Chen W."/>
            <person name="Li Y."/>
            <person name="Bharti A.K."/>
            <person name="Saxena R.K."/>
            <person name="Schlueter J.A."/>
            <person name="Donoghue M.T."/>
            <person name="Azam S."/>
            <person name="Fan G."/>
            <person name="Whaley A.M."/>
            <person name="Farmer A.D."/>
            <person name="Sheridan J."/>
            <person name="Iwata A."/>
            <person name="Tuteja R."/>
            <person name="Penmetsa R.V."/>
            <person name="Wu W."/>
            <person name="Upadhyaya H.D."/>
            <person name="Yang S.P."/>
            <person name="Shah T."/>
            <person name="Saxena K.B."/>
            <person name="Michael T."/>
            <person name="McCombie W.R."/>
            <person name="Yang B."/>
            <person name="Zhang G."/>
            <person name="Yang H."/>
            <person name="Wang J."/>
            <person name="Spillane C."/>
            <person name="Cook D.R."/>
            <person name="May G.D."/>
            <person name="Xu X."/>
            <person name="Jackson S.A."/>
        </authorList>
    </citation>
    <scope>NUCLEOTIDE SEQUENCE [LARGE SCALE GENOMIC DNA]</scope>
</reference>